<dbReference type="InterPro" id="IPR013785">
    <property type="entry name" value="Aldolase_TIM"/>
</dbReference>
<dbReference type="GO" id="GO:0006207">
    <property type="term" value="P:'de novo' pyrimidine nucleobase biosynthetic process"/>
    <property type="evidence" value="ECO:0007669"/>
    <property type="project" value="InterPro"/>
</dbReference>
<evidence type="ECO:0000313" key="5">
    <source>
        <dbReference type="Proteomes" id="UP000031866"/>
    </source>
</evidence>
<protein>
    <submittedName>
        <fullName evidence="4">3-hexulose-6-phosphate synthase</fullName>
    </submittedName>
</protein>
<evidence type="ECO:0000256" key="1">
    <source>
        <dbReference type="ARBA" id="ARBA00023239"/>
    </source>
</evidence>
<sequence length="207" mass="22941">MKLQVAIDRVSLEKAENLVKTFDGLADIIEIGTSLIKDYGLLKLKDITSQKSKSQILGDIKTSDEGAYEFEQGFKQGFDILTVMGSASLGTIEKCYEVSEQYNGIMMIDLLECSDEKIKEISHFSSAIYCIHSSIDKEKLANPGETVKRFKEQFPSIKRIAVAGGITLDSIPELNKYNIELVIVGSAITSADDKMEKVKKFKGVIDK</sequence>
<name>A0A140DMK3_CLOBE</name>
<dbReference type="InterPro" id="IPR011060">
    <property type="entry name" value="RibuloseP-bd_barrel"/>
</dbReference>
<keyword evidence="1" id="KW-0456">Lyase</keyword>
<dbReference type="KEGG" id="cbei:LF65_06885"/>
<dbReference type="OrthoDB" id="43475at2"/>
<dbReference type="RefSeq" id="WP_061114932.1">
    <property type="nucleotide sequence ID" value="NZ_CP010086.2"/>
</dbReference>
<dbReference type="PANTHER" id="PTHR35039">
    <property type="entry name" value="3-KETO-L-GULONATE-6-PHOSPHATE DECARBOXYLASE SGBH-RELATED"/>
    <property type="match status" value="1"/>
</dbReference>
<keyword evidence="2" id="KW-0119">Carbohydrate metabolism</keyword>
<dbReference type="STRING" id="1520.LF65_06885"/>
<dbReference type="EMBL" id="CP010086">
    <property type="protein sequence ID" value="AMK50496.1"/>
    <property type="molecule type" value="Genomic_DNA"/>
</dbReference>
<dbReference type="AlphaFoldDB" id="A0A140DMK3"/>
<dbReference type="Proteomes" id="UP000031866">
    <property type="component" value="Chromosome"/>
</dbReference>
<dbReference type="GO" id="GO:0033982">
    <property type="term" value="F:3-dehydro-L-gulonate-6-phosphate decarboxylase activity"/>
    <property type="evidence" value="ECO:0007669"/>
    <property type="project" value="TreeGrafter"/>
</dbReference>
<evidence type="ECO:0000256" key="2">
    <source>
        <dbReference type="ARBA" id="ARBA00023277"/>
    </source>
</evidence>
<dbReference type="GO" id="GO:0019854">
    <property type="term" value="P:L-ascorbic acid catabolic process"/>
    <property type="evidence" value="ECO:0007669"/>
    <property type="project" value="TreeGrafter"/>
</dbReference>
<organism evidence="4 5">
    <name type="scientific">Clostridium beijerinckii</name>
    <name type="common">Clostridium MP</name>
    <dbReference type="NCBI Taxonomy" id="1520"/>
    <lineage>
        <taxon>Bacteria</taxon>
        <taxon>Bacillati</taxon>
        <taxon>Bacillota</taxon>
        <taxon>Clostridia</taxon>
        <taxon>Eubacteriales</taxon>
        <taxon>Clostridiaceae</taxon>
        <taxon>Clostridium</taxon>
    </lineage>
</organism>
<dbReference type="InterPro" id="IPR001754">
    <property type="entry name" value="OMPdeCOase_dom"/>
</dbReference>
<evidence type="ECO:0000313" key="4">
    <source>
        <dbReference type="EMBL" id="AMK50496.1"/>
    </source>
</evidence>
<gene>
    <name evidence="4" type="ORF">LF65_06885</name>
</gene>
<proteinExistence type="predicted"/>
<evidence type="ECO:0000259" key="3">
    <source>
        <dbReference type="SMART" id="SM00934"/>
    </source>
</evidence>
<dbReference type="CDD" id="cd04726">
    <property type="entry name" value="KGPDC_HPS"/>
    <property type="match status" value="1"/>
</dbReference>
<feature type="domain" description="Orotidine 5'-phosphate decarboxylase" evidence="3">
    <location>
        <begin position="2"/>
        <end position="201"/>
    </location>
</feature>
<dbReference type="Pfam" id="PF00215">
    <property type="entry name" value="OMPdecase"/>
    <property type="match status" value="1"/>
</dbReference>
<dbReference type="SMART" id="SM00934">
    <property type="entry name" value="OMPdecase"/>
    <property type="match status" value="1"/>
</dbReference>
<dbReference type="InterPro" id="IPR041710">
    <property type="entry name" value="HPS/KGPDC"/>
</dbReference>
<dbReference type="Gene3D" id="3.20.20.70">
    <property type="entry name" value="Aldolase class I"/>
    <property type="match status" value="1"/>
</dbReference>
<dbReference type="GO" id="GO:0004590">
    <property type="term" value="F:orotidine-5'-phosphate decarboxylase activity"/>
    <property type="evidence" value="ECO:0007669"/>
    <property type="project" value="InterPro"/>
</dbReference>
<reference evidence="5" key="1">
    <citation type="submission" date="2014-12" db="EMBL/GenBank/DDBJ databases">
        <title>Genome sequence of Clostridium beijerinckii strain 59B.</title>
        <authorList>
            <person name="Little G.T."/>
            <person name="Minton N.P."/>
        </authorList>
    </citation>
    <scope>NUCLEOTIDE SEQUENCE [LARGE SCALE GENOMIC DNA]</scope>
    <source>
        <strain evidence="5">59B</strain>
    </source>
</reference>
<dbReference type="PANTHER" id="PTHR35039:SF3">
    <property type="entry name" value="3-KETO-L-GULONATE-6-PHOSPHATE DECARBOXYLASE SGBH-RELATED"/>
    <property type="match status" value="1"/>
</dbReference>
<dbReference type="SUPFAM" id="SSF51366">
    <property type="entry name" value="Ribulose-phoshate binding barrel"/>
    <property type="match status" value="1"/>
</dbReference>
<accession>A0A140DMK3</accession>